<dbReference type="Pfam" id="PF12098">
    <property type="entry name" value="DUF3574"/>
    <property type="match status" value="1"/>
</dbReference>
<sequence>MKKKMWLAALSVVFALALFVVPVMQSYSSAEGSSNANGIAGSALDGQFQLGHVVKIYVPSTVNGDIPITEEAHEKFVDEALTQFSGWFGGATAVEGEGAWVDDNKKLIKEKVTIVYAFAEKLDKAAINQVVDYAKKMKEELGQSSVSLEVDGKMYFIE</sequence>
<dbReference type="KEGG" id="plw:D5F53_13575"/>
<dbReference type="InterPro" id="IPR021957">
    <property type="entry name" value="DUF3574"/>
</dbReference>
<evidence type="ECO:0000313" key="2">
    <source>
        <dbReference type="Proteomes" id="UP000266552"/>
    </source>
</evidence>
<accession>A0A385TKR5</accession>
<protein>
    <submittedName>
        <fullName evidence="1">DUF3574 domain-containing protein</fullName>
    </submittedName>
</protein>
<reference evidence="1 2" key="1">
    <citation type="submission" date="2018-09" db="EMBL/GenBank/DDBJ databases">
        <title>Genome Sequence of Paenibacillus lautus Strain E7593-69, Azo Dye-Degrading Bacteria, Isolated from Commercial Tattoo Inks.</title>
        <authorList>
            <person name="Nho S.W."/>
            <person name="Kim S.-J."/>
            <person name="Kweon O."/>
            <person name="Cerniglia C.E."/>
        </authorList>
    </citation>
    <scope>NUCLEOTIDE SEQUENCE [LARGE SCALE GENOMIC DNA]</scope>
    <source>
        <strain evidence="1 2">E7593-69</strain>
    </source>
</reference>
<dbReference type="EMBL" id="CP032412">
    <property type="protein sequence ID" value="AYB44259.1"/>
    <property type="molecule type" value="Genomic_DNA"/>
</dbReference>
<dbReference type="RefSeq" id="WP_119848160.1">
    <property type="nucleotide sequence ID" value="NZ_CP032412.1"/>
</dbReference>
<keyword evidence="2" id="KW-1185">Reference proteome</keyword>
<name>A0A385TKR5_PAELA</name>
<dbReference type="AlphaFoldDB" id="A0A385TKR5"/>
<gene>
    <name evidence="1" type="ORF">D5F53_13575</name>
</gene>
<evidence type="ECO:0000313" key="1">
    <source>
        <dbReference type="EMBL" id="AYB44259.1"/>
    </source>
</evidence>
<dbReference type="Proteomes" id="UP000266552">
    <property type="component" value="Chromosome"/>
</dbReference>
<organism evidence="1 2">
    <name type="scientific">Paenibacillus lautus</name>
    <name type="common">Bacillus lautus</name>
    <dbReference type="NCBI Taxonomy" id="1401"/>
    <lineage>
        <taxon>Bacteria</taxon>
        <taxon>Bacillati</taxon>
        <taxon>Bacillota</taxon>
        <taxon>Bacilli</taxon>
        <taxon>Bacillales</taxon>
        <taxon>Paenibacillaceae</taxon>
        <taxon>Paenibacillus</taxon>
    </lineage>
</organism>
<proteinExistence type="predicted"/>